<evidence type="ECO:0000256" key="8">
    <source>
        <dbReference type="PIRSR" id="PIRSR001480-2"/>
    </source>
</evidence>
<dbReference type="GO" id="GO:0004476">
    <property type="term" value="F:mannose-6-phosphate isomerase activity"/>
    <property type="evidence" value="ECO:0007669"/>
    <property type="project" value="UniProtKB-EC"/>
</dbReference>
<dbReference type="Pfam" id="PF20511">
    <property type="entry name" value="PMI_typeI_cat"/>
    <property type="match status" value="1"/>
</dbReference>
<proteinExistence type="inferred from homology"/>
<dbReference type="InterPro" id="IPR016305">
    <property type="entry name" value="Mannose-6-P_Isomerase"/>
</dbReference>
<dbReference type="NCBIfam" id="TIGR00218">
    <property type="entry name" value="manA"/>
    <property type="match status" value="1"/>
</dbReference>
<dbReference type="InterPro" id="IPR001250">
    <property type="entry name" value="Man6P_Isoase-1"/>
</dbReference>
<keyword evidence="5 8" id="KW-0862">Zinc</keyword>
<dbReference type="Gene3D" id="2.60.120.10">
    <property type="entry name" value="Jelly Rolls"/>
    <property type="match status" value="2"/>
</dbReference>
<dbReference type="CDD" id="cd07011">
    <property type="entry name" value="cupin_PMI_type_I_N"/>
    <property type="match status" value="1"/>
</dbReference>
<dbReference type="GO" id="GO:0005975">
    <property type="term" value="P:carbohydrate metabolic process"/>
    <property type="evidence" value="ECO:0007669"/>
    <property type="project" value="InterPro"/>
</dbReference>
<feature type="active site" evidence="7">
    <location>
        <position position="262"/>
    </location>
</feature>
<dbReference type="PANTHER" id="PTHR10309">
    <property type="entry name" value="MANNOSE-6-PHOSPHATE ISOMERASE"/>
    <property type="match status" value="1"/>
</dbReference>
<evidence type="ECO:0000256" key="3">
    <source>
        <dbReference type="ARBA" id="ARBA00011956"/>
    </source>
</evidence>
<feature type="binding site" evidence="8">
    <location>
        <position position="88"/>
    </location>
    <ligand>
        <name>Zn(2+)</name>
        <dbReference type="ChEBI" id="CHEBI:29105"/>
    </ligand>
</feature>
<evidence type="ECO:0000256" key="5">
    <source>
        <dbReference type="ARBA" id="ARBA00022833"/>
    </source>
</evidence>
<feature type="binding site" evidence="8">
    <location>
        <position position="243"/>
    </location>
    <ligand>
        <name>Zn(2+)</name>
        <dbReference type="ChEBI" id="CHEBI:29105"/>
    </ligand>
</feature>
<evidence type="ECO:0000256" key="4">
    <source>
        <dbReference type="ARBA" id="ARBA00022723"/>
    </source>
</evidence>
<comment type="cofactor">
    <cofactor evidence="8">
        <name>Zn(2+)</name>
        <dbReference type="ChEBI" id="CHEBI:29105"/>
    </cofactor>
    <text evidence="8">Binds 1 zinc ion per subunit.</text>
</comment>
<feature type="binding site" evidence="8">
    <location>
        <position position="86"/>
    </location>
    <ligand>
        <name>Zn(2+)</name>
        <dbReference type="ChEBI" id="CHEBI:29105"/>
    </ligand>
</feature>
<dbReference type="InterPro" id="IPR046457">
    <property type="entry name" value="PMI_typeI_cat"/>
</dbReference>
<dbReference type="PANTHER" id="PTHR10309:SF0">
    <property type="entry name" value="MANNOSE-6-PHOSPHATE ISOMERASE"/>
    <property type="match status" value="1"/>
</dbReference>
<dbReference type="InterPro" id="IPR014710">
    <property type="entry name" value="RmlC-like_jellyroll"/>
</dbReference>
<dbReference type="Proteomes" id="UP000275456">
    <property type="component" value="Unassembled WGS sequence"/>
</dbReference>
<evidence type="ECO:0000256" key="9">
    <source>
        <dbReference type="SAM" id="MobiDB-lite"/>
    </source>
</evidence>
<accession>A0A3N2APB0</accession>
<feature type="binding site" evidence="8">
    <location>
        <position position="123"/>
    </location>
    <ligand>
        <name>Zn(2+)</name>
        <dbReference type="ChEBI" id="CHEBI:29105"/>
    </ligand>
</feature>
<dbReference type="GO" id="GO:0008270">
    <property type="term" value="F:zinc ion binding"/>
    <property type="evidence" value="ECO:0007669"/>
    <property type="project" value="InterPro"/>
</dbReference>
<reference evidence="11 12" key="1">
    <citation type="submission" date="2018-11" db="EMBL/GenBank/DDBJ databases">
        <title>Sequencing the genomes of 1000 actinobacteria strains.</title>
        <authorList>
            <person name="Klenk H.-P."/>
        </authorList>
    </citation>
    <scope>NUCLEOTIDE SEQUENCE [LARGE SCALE GENOMIC DNA]</scope>
    <source>
        <strain evidence="11 12">DSM 9580</strain>
    </source>
</reference>
<organism evidence="11 12">
    <name type="scientific">Agrococcus jenensis</name>
    <dbReference type="NCBI Taxonomy" id="46353"/>
    <lineage>
        <taxon>Bacteria</taxon>
        <taxon>Bacillati</taxon>
        <taxon>Actinomycetota</taxon>
        <taxon>Actinomycetes</taxon>
        <taxon>Micrococcales</taxon>
        <taxon>Microbacteriaceae</taxon>
        <taxon>Agrococcus</taxon>
    </lineage>
</organism>
<comment type="caution">
    <text evidence="11">The sequence shown here is derived from an EMBL/GenBank/DDBJ whole genome shotgun (WGS) entry which is preliminary data.</text>
</comment>
<feature type="domain" description="Phosphomannose isomerase type I catalytic" evidence="10">
    <location>
        <begin position="6"/>
        <end position="139"/>
    </location>
</feature>
<evidence type="ECO:0000256" key="2">
    <source>
        <dbReference type="ARBA" id="ARBA00010772"/>
    </source>
</evidence>
<comment type="catalytic activity">
    <reaction evidence="1">
        <text>D-mannose 6-phosphate = D-fructose 6-phosphate</text>
        <dbReference type="Rhea" id="RHEA:12356"/>
        <dbReference type="ChEBI" id="CHEBI:58735"/>
        <dbReference type="ChEBI" id="CHEBI:61527"/>
        <dbReference type="EC" id="5.3.1.8"/>
    </reaction>
</comment>
<keyword evidence="6 11" id="KW-0413">Isomerase</keyword>
<evidence type="ECO:0000313" key="11">
    <source>
        <dbReference type="EMBL" id="ROR64894.1"/>
    </source>
</evidence>
<evidence type="ECO:0000256" key="7">
    <source>
        <dbReference type="PIRSR" id="PIRSR001480-1"/>
    </source>
</evidence>
<name>A0A3N2APB0_9MICO</name>
<evidence type="ECO:0000259" key="10">
    <source>
        <dbReference type="Pfam" id="PF20511"/>
    </source>
</evidence>
<comment type="similarity">
    <text evidence="2">Belongs to the mannose-6-phosphate isomerase type 1 family.</text>
</comment>
<dbReference type="PRINTS" id="PR00714">
    <property type="entry name" value="MAN6PISMRASE"/>
</dbReference>
<dbReference type="Gene3D" id="1.10.441.10">
    <property type="entry name" value="Phosphomannose Isomerase, domain 2"/>
    <property type="match status" value="1"/>
</dbReference>
<dbReference type="EMBL" id="RKHJ01000001">
    <property type="protein sequence ID" value="ROR64894.1"/>
    <property type="molecule type" value="Genomic_DNA"/>
</dbReference>
<dbReference type="PIRSF" id="PIRSF001480">
    <property type="entry name" value="Mannose-6-phosphate_isomerase"/>
    <property type="match status" value="1"/>
</dbReference>
<evidence type="ECO:0000256" key="1">
    <source>
        <dbReference type="ARBA" id="ARBA00000757"/>
    </source>
</evidence>
<gene>
    <name evidence="11" type="ORF">EDD26_0246</name>
</gene>
<keyword evidence="12" id="KW-1185">Reference proteome</keyword>
<sequence>MFVPIANEPRDYAWGSTTLLSEYLGRTASGGAEAELWLGAHPGCPAVVTAGAHAGTALGPALEALGARQPAMLLKVLAAAEPLSLQAHPDAARAREGFDREDAAGIPRDAPHRNYRDPHPKPEIIVAVTPFEALSGFRPEAQAREVVEALAAADGRVAPLLEHLAAGDALAWLLSGDAEVAPVVAGAVAAGDALTGTHPVEADTIARLSAAHPGDPGILVAMLLNRVSLAPGEALFLPAGNLHAYLSGLGIELMGPSDNVLRGGLTPKHVDVAELLAVVDPTPLDDPRLPAEPLEGGTAYRPAAPFELRRITGAHVVEGGRGLLLAVSGGTATVDGETRALAPADAAWIDAAAPFEIDAAEAWLALELDTP</sequence>
<dbReference type="EC" id="5.3.1.8" evidence="3"/>
<protein>
    <recommendedName>
        <fullName evidence="3">mannose-6-phosphate isomerase</fullName>
        <ecNumber evidence="3">5.3.1.8</ecNumber>
    </recommendedName>
</protein>
<evidence type="ECO:0000256" key="6">
    <source>
        <dbReference type="ARBA" id="ARBA00023235"/>
    </source>
</evidence>
<dbReference type="GO" id="GO:0005829">
    <property type="term" value="C:cytosol"/>
    <property type="evidence" value="ECO:0007669"/>
    <property type="project" value="TreeGrafter"/>
</dbReference>
<dbReference type="GO" id="GO:0009298">
    <property type="term" value="P:GDP-mannose biosynthetic process"/>
    <property type="evidence" value="ECO:0007669"/>
    <property type="project" value="InterPro"/>
</dbReference>
<keyword evidence="4 8" id="KW-0479">Metal-binding</keyword>
<dbReference type="SUPFAM" id="SSF51182">
    <property type="entry name" value="RmlC-like cupins"/>
    <property type="match status" value="1"/>
</dbReference>
<dbReference type="AlphaFoldDB" id="A0A3N2APB0"/>
<feature type="region of interest" description="Disordered" evidence="9">
    <location>
        <begin position="100"/>
        <end position="119"/>
    </location>
</feature>
<evidence type="ECO:0000313" key="12">
    <source>
        <dbReference type="Proteomes" id="UP000275456"/>
    </source>
</evidence>
<dbReference type="InterPro" id="IPR011051">
    <property type="entry name" value="RmlC_Cupin_sf"/>
</dbReference>